<evidence type="ECO:0000313" key="10">
    <source>
        <dbReference type="EMBL" id="KOB76802.1"/>
    </source>
</evidence>
<sequence>MKKFMDLFLILAVFHQSLEDCPEEYSRNGIRVKWGKSPTAFNVESDPLCMSEDALLRRNCTDEFDPVCFRENSLVRRNCTDYGEWSPAADDVEPCVKVIKFFDLTSCPPGFHKISENNTDYCYKISSASSWNFPCFTSGGASVITDLDEDEIDSLIDSLVATNQSRYFWLPAQRQKVFNPVVWFIPGPNWGKYVNTNEHLKFQNLFWKNCLVLDVELRLIITDSCAEIYPSLCFYINNIHYPAVCPEGYHAFRYKPDNGTCFGIEKADSKTGLSFNDFTKTKCKKPMSDNTNSLHRFIFTKIAELNGLPDNAWCWFKTLNDSDWDNHIDKSKSVDLEGIINNIGTLGLINSSSTLPCIACEAEVIYGQTELIFEYSLEENKIYLTIYFPSGLWKYNYDDKGIQCFSDAKGFVKVVNISNLPYMLVQQQTDENNHYIEKTVYTIDLVTDRSAQYWCEGHTFNFSLISTDKIIVNPKGKEVHVFSLTLICYNITNEVQYLPDIDYVLSIITETLNVQKVLLMDILELTNKYITVLLHVHAAVAEIYEDEVQNIVEKYNNLKKTAMQNLPFINCTFVNLTSSVYCLPTNSNDYIALDWELTTIGHISAPKQFCLQSNGLPVKRQCQGSYHVGGMWGPVEGQCDSSYMPSETTTFLYNIVKGHAPNYTARFLTDGLSFVLSDVGSIIPADIYYLSMSLQEVLNMAQKNETCVDIGDIQNIAWVMDRVLNLDCDYMRLAQTLNSTNVILNSVNNIIEMIASENVNKTIDVKTYVPKLHSVEHAYQLAVKPQFIVQISYPELSNVTGIAIHKVSPSDKDMVIKPLYANTSLDDVLTIENLEVATWLPARLLMSLKLNNNETEEESIPKSLLHVIISIFQNDVVFQELKEQDHLINSRIVGVSIPGHISNLKYPLPIVFRQLNQTKTKKMCSFWDFQSTNSAKSLGLWQTKGCYPVKSVYSTENFTICECYHLTHFSQLISIPANTDTYVHNSQDKRHAKALNTITLVGCFLSLLGIIGIWITAMVFSNWRRKAGTKVLLQLSTAIALPLVFIVISNIDDRIFVKVEDGYIITEKNKPACIVLGALLHYSILASFMWMLITAVLQFVRYVRVLGVSRPSRFMFKFALIGWGIPLIPVIVVLSTDFESYVPSTSTYKPLCYPKGYYFILGIMLPICIILLVNVILFILVLYSISRGSNEKMKPTDMDLVGAQLRLSIFLFFLLGLTWIFGIFSFTSNLIWSYLFCLTATLQGFVLFIYFIVCDPATRNMWIALVKPPFNTNSSRNSITSISS</sequence>
<dbReference type="CDD" id="cd15040">
    <property type="entry name" value="7tmB2_Adhesion"/>
    <property type="match status" value="1"/>
</dbReference>
<dbReference type="EMBL" id="JTDY01000526">
    <property type="protein sequence ID" value="KOB76802.1"/>
    <property type="molecule type" value="Genomic_DNA"/>
</dbReference>
<evidence type="ECO:0000256" key="1">
    <source>
        <dbReference type="ARBA" id="ARBA00004141"/>
    </source>
</evidence>
<dbReference type="Pfam" id="PF01825">
    <property type="entry name" value="GPS"/>
    <property type="match status" value="1"/>
</dbReference>
<protein>
    <recommendedName>
        <fullName evidence="12">G-protein coupled receptors family 2 profile 2 domain-containing protein</fullName>
    </recommendedName>
</protein>
<dbReference type="STRING" id="104452.A0A0L7LMY0"/>
<feature type="domain" description="GAIN-B" evidence="8">
    <location>
        <begin position="817"/>
        <end position="979"/>
    </location>
</feature>
<keyword evidence="5" id="KW-1015">Disulfide bond</keyword>
<feature type="signal peptide" evidence="7">
    <location>
        <begin position="1"/>
        <end position="19"/>
    </location>
</feature>
<dbReference type="InterPro" id="IPR046338">
    <property type="entry name" value="GAIN_dom_sf"/>
</dbReference>
<dbReference type="Proteomes" id="UP000037510">
    <property type="component" value="Unassembled WGS sequence"/>
</dbReference>
<evidence type="ECO:0000256" key="7">
    <source>
        <dbReference type="SAM" id="SignalP"/>
    </source>
</evidence>
<feature type="chain" id="PRO_5005573581" description="G-protein coupled receptors family 2 profile 2 domain-containing protein" evidence="7">
    <location>
        <begin position="20"/>
        <end position="1284"/>
    </location>
</feature>
<feature type="transmembrane region" description="Helical" evidence="6">
    <location>
        <begin position="1032"/>
        <end position="1051"/>
    </location>
</feature>
<evidence type="ECO:0000313" key="11">
    <source>
        <dbReference type="Proteomes" id="UP000037510"/>
    </source>
</evidence>
<dbReference type="InterPro" id="IPR000203">
    <property type="entry name" value="GPS"/>
</dbReference>
<gene>
    <name evidence="10" type="ORF">OBRU01_02934</name>
</gene>
<feature type="transmembrane region" description="Helical" evidence="6">
    <location>
        <begin position="1156"/>
        <end position="1185"/>
    </location>
</feature>
<reference evidence="10 11" key="1">
    <citation type="journal article" date="2015" name="Genome Biol. Evol.">
        <title>The genome of winter moth (Operophtera brumata) provides a genomic perspective on sexual dimorphism and phenology.</title>
        <authorList>
            <person name="Derks M.F."/>
            <person name="Smit S."/>
            <person name="Salis L."/>
            <person name="Schijlen E."/>
            <person name="Bossers A."/>
            <person name="Mateman C."/>
            <person name="Pijl A.S."/>
            <person name="de Ridder D."/>
            <person name="Groenen M.A."/>
            <person name="Visser M.E."/>
            <person name="Megens H.J."/>
        </authorList>
    </citation>
    <scope>NUCLEOTIDE SEQUENCE [LARGE SCALE GENOMIC DNA]</scope>
    <source>
        <strain evidence="10">WM2013NL</strain>
        <tissue evidence="10">Head and thorax</tissue>
    </source>
</reference>
<dbReference type="InterPro" id="IPR017981">
    <property type="entry name" value="GPCR_2-like_7TM"/>
</dbReference>
<evidence type="ECO:0000259" key="9">
    <source>
        <dbReference type="PROSITE" id="PS50261"/>
    </source>
</evidence>
<dbReference type="Pfam" id="PF00002">
    <property type="entry name" value="7tm_2"/>
    <property type="match status" value="1"/>
</dbReference>
<dbReference type="PANTHER" id="PTHR47767">
    <property type="entry name" value="ADHESION G PROTEIN-COUPLED RECEPTOR G7"/>
    <property type="match status" value="1"/>
</dbReference>
<keyword evidence="11" id="KW-1185">Reference proteome</keyword>
<comment type="subcellular location">
    <subcellularLocation>
        <location evidence="1">Membrane</location>
        <topology evidence="1">Multi-pass membrane protein</topology>
    </subcellularLocation>
</comment>
<feature type="domain" description="G-protein coupled receptors family 2 profile 2" evidence="9">
    <location>
        <begin position="995"/>
        <end position="1255"/>
    </location>
</feature>
<dbReference type="PANTHER" id="PTHR47767:SF1">
    <property type="entry name" value="ADHESION G PROTEIN-COUPLED RECEPTOR G7"/>
    <property type="match status" value="1"/>
</dbReference>
<dbReference type="PROSITE" id="PS50221">
    <property type="entry name" value="GAIN_B"/>
    <property type="match status" value="1"/>
</dbReference>
<name>A0A0L7LMY0_OPEBR</name>
<organism evidence="10 11">
    <name type="scientific">Operophtera brumata</name>
    <name type="common">Winter moth</name>
    <name type="synonym">Phalaena brumata</name>
    <dbReference type="NCBI Taxonomy" id="104452"/>
    <lineage>
        <taxon>Eukaryota</taxon>
        <taxon>Metazoa</taxon>
        <taxon>Ecdysozoa</taxon>
        <taxon>Arthropoda</taxon>
        <taxon>Hexapoda</taxon>
        <taxon>Insecta</taxon>
        <taxon>Pterygota</taxon>
        <taxon>Neoptera</taxon>
        <taxon>Endopterygota</taxon>
        <taxon>Lepidoptera</taxon>
        <taxon>Glossata</taxon>
        <taxon>Ditrysia</taxon>
        <taxon>Geometroidea</taxon>
        <taxon>Geometridae</taxon>
        <taxon>Larentiinae</taxon>
        <taxon>Operophtera</taxon>
    </lineage>
</organism>
<dbReference type="InterPro" id="IPR057244">
    <property type="entry name" value="GAIN_B"/>
</dbReference>
<evidence type="ECO:0008006" key="12">
    <source>
        <dbReference type="Google" id="ProtNLM"/>
    </source>
</evidence>
<dbReference type="SMART" id="SM00303">
    <property type="entry name" value="GPS"/>
    <property type="match status" value="1"/>
</dbReference>
<keyword evidence="7" id="KW-0732">Signal</keyword>
<evidence type="ECO:0000256" key="6">
    <source>
        <dbReference type="SAM" id="Phobius"/>
    </source>
</evidence>
<accession>A0A0L7LMY0</accession>
<feature type="transmembrane region" description="Helical" evidence="6">
    <location>
        <begin position="1205"/>
        <end position="1225"/>
    </location>
</feature>
<evidence type="ECO:0000256" key="5">
    <source>
        <dbReference type="ARBA" id="ARBA00023157"/>
    </source>
</evidence>
<keyword evidence="2 6" id="KW-0812">Transmembrane</keyword>
<dbReference type="PROSITE" id="PS50261">
    <property type="entry name" value="G_PROTEIN_RECEP_F2_4"/>
    <property type="match status" value="1"/>
</dbReference>
<evidence type="ECO:0000259" key="8">
    <source>
        <dbReference type="PROSITE" id="PS50221"/>
    </source>
</evidence>
<dbReference type="GO" id="GO:0007166">
    <property type="term" value="P:cell surface receptor signaling pathway"/>
    <property type="evidence" value="ECO:0007669"/>
    <property type="project" value="InterPro"/>
</dbReference>
<dbReference type="FunFam" id="1.20.1070.10:FF:000290">
    <property type="entry name" value="GG11888"/>
    <property type="match status" value="1"/>
</dbReference>
<keyword evidence="3 6" id="KW-1133">Transmembrane helix</keyword>
<dbReference type="GO" id="GO:0016020">
    <property type="term" value="C:membrane"/>
    <property type="evidence" value="ECO:0007669"/>
    <property type="project" value="UniProtKB-SubCell"/>
</dbReference>
<dbReference type="InterPro" id="IPR053066">
    <property type="entry name" value="ADGR_G7"/>
</dbReference>
<proteinExistence type="predicted"/>
<evidence type="ECO:0000256" key="4">
    <source>
        <dbReference type="ARBA" id="ARBA00023136"/>
    </source>
</evidence>
<keyword evidence="4 6" id="KW-0472">Membrane</keyword>
<dbReference type="GO" id="GO:0004930">
    <property type="term" value="F:G protein-coupled receptor activity"/>
    <property type="evidence" value="ECO:0007669"/>
    <property type="project" value="InterPro"/>
</dbReference>
<dbReference type="PRINTS" id="PR00249">
    <property type="entry name" value="GPCRSECRETIN"/>
</dbReference>
<feature type="transmembrane region" description="Helical" evidence="6">
    <location>
        <begin position="998"/>
        <end position="1020"/>
    </location>
</feature>
<feature type="transmembrane region" description="Helical" evidence="6">
    <location>
        <begin position="1114"/>
        <end position="1136"/>
    </location>
</feature>
<feature type="transmembrane region" description="Helical" evidence="6">
    <location>
        <begin position="1231"/>
        <end position="1253"/>
    </location>
</feature>
<dbReference type="InterPro" id="IPR000832">
    <property type="entry name" value="GPCR_2_secretin-like"/>
</dbReference>
<feature type="transmembrane region" description="Helical" evidence="6">
    <location>
        <begin position="1079"/>
        <end position="1102"/>
    </location>
</feature>
<dbReference type="Gene3D" id="2.60.220.50">
    <property type="match status" value="1"/>
</dbReference>
<comment type="caution">
    <text evidence="10">The sequence shown here is derived from an EMBL/GenBank/DDBJ whole genome shotgun (WGS) entry which is preliminary data.</text>
</comment>
<evidence type="ECO:0000256" key="2">
    <source>
        <dbReference type="ARBA" id="ARBA00022692"/>
    </source>
</evidence>
<dbReference type="Gene3D" id="1.20.1070.10">
    <property type="entry name" value="Rhodopsin 7-helix transmembrane proteins"/>
    <property type="match status" value="1"/>
</dbReference>
<evidence type="ECO:0000256" key="3">
    <source>
        <dbReference type="ARBA" id="ARBA00022989"/>
    </source>
</evidence>